<name>A0ABW5BDU4_9BACT</name>
<dbReference type="Pfam" id="PF01370">
    <property type="entry name" value="Epimerase"/>
    <property type="match status" value="1"/>
</dbReference>
<sequence>MKILITGNMGYVGPGVIRNLRRAYPTAQLIGYDTGYFANCLTNATYFPDVPLDEQIFGDVRDFSPSLLKGVDVVIYLAAISNDPMGNKYEKVTMDVNCNAALKMAEIAKKEGAKSFIFASSCSIYGAADDAPKREEDTLNPLTAYARSKVGAEQGLEKIAGENFLVTCFRFATACGFSSRLRLDLVLNDFVAGAITTKEISILSDGTPWRPLINVQDMARAIDFGVQRTAANGGNFLAVNTGSKSWNYQVVELAEMVAQIIPGTKVSVNKNAAPDKRSYKVNFDLFEKIAPNHQPEYDLEKTVKDLYNNLTAMNFTDVNYRKSEFIRLEILNRLQEKQMLSESLHWNWK</sequence>
<evidence type="ECO:0000259" key="1">
    <source>
        <dbReference type="Pfam" id="PF01370"/>
    </source>
</evidence>
<protein>
    <submittedName>
        <fullName evidence="2">NAD-dependent epimerase/dehydratase family protein</fullName>
    </submittedName>
</protein>
<feature type="domain" description="NAD-dependent epimerase/dehydratase" evidence="1">
    <location>
        <begin position="3"/>
        <end position="231"/>
    </location>
</feature>
<reference evidence="3" key="1">
    <citation type="journal article" date="2019" name="Int. J. Syst. Evol. Microbiol.">
        <title>The Global Catalogue of Microorganisms (GCM) 10K type strain sequencing project: providing services to taxonomists for standard genome sequencing and annotation.</title>
        <authorList>
            <consortium name="The Broad Institute Genomics Platform"/>
            <consortium name="The Broad Institute Genome Sequencing Center for Infectious Disease"/>
            <person name="Wu L."/>
            <person name="Ma J."/>
        </authorList>
    </citation>
    <scope>NUCLEOTIDE SEQUENCE [LARGE SCALE GENOMIC DNA]</scope>
    <source>
        <strain evidence="3">KCTC 19812</strain>
    </source>
</reference>
<dbReference type="InterPro" id="IPR036291">
    <property type="entry name" value="NAD(P)-bd_dom_sf"/>
</dbReference>
<dbReference type="InterPro" id="IPR050177">
    <property type="entry name" value="Lipid_A_modif_metabolic_enz"/>
</dbReference>
<keyword evidence="3" id="KW-1185">Reference proteome</keyword>
<proteinExistence type="predicted"/>
<dbReference type="PANTHER" id="PTHR43245">
    <property type="entry name" value="BIFUNCTIONAL POLYMYXIN RESISTANCE PROTEIN ARNA"/>
    <property type="match status" value="1"/>
</dbReference>
<gene>
    <name evidence="2" type="ORF">ACFSKV_17075</name>
</gene>
<organism evidence="2 3">
    <name type="scientific">Shivajiella indica</name>
    <dbReference type="NCBI Taxonomy" id="872115"/>
    <lineage>
        <taxon>Bacteria</taxon>
        <taxon>Pseudomonadati</taxon>
        <taxon>Bacteroidota</taxon>
        <taxon>Cytophagia</taxon>
        <taxon>Cytophagales</taxon>
        <taxon>Cyclobacteriaceae</taxon>
        <taxon>Shivajiella</taxon>
    </lineage>
</organism>
<dbReference type="InterPro" id="IPR001509">
    <property type="entry name" value="Epimerase_deHydtase"/>
</dbReference>
<dbReference type="EMBL" id="JBHUIV010000025">
    <property type="protein sequence ID" value="MFD2203294.1"/>
    <property type="molecule type" value="Genomic_DNA"/>
</dbReference>
<dbReference type="CDD" id="cd08946">
    <property type="entry name" value="SDR_e"/>
    <property type="match status" value="1"/>
</dbReference>
<dbReference type="Gene3D" id="3.40.50.720">
    <property type="entry name" value="NAD(P)-binding Rossmann-like Domain"/>
    <property type="match status" value="1"/>
</dbReference>
<dbReference type="RefSeq" id="WP_380805492.1">
    <property type="nucleotide sequence ID" value="NZ_JBHUIV010000025.1"/>
</dbReference>
<dbReference type="SUPFAM" id="SSF51735">
    <property type="entry name" value="NAD(P)-binding Rossmann-fold domains"/>
    <property type="match status" value="1"/>
</dbReference>
<evidence type="ECO:0000313" key="2">
    <source>
        <dbReference type="EMBL" id="MFD2203294.1"/>
    </source>
</evidence>
<dbReference type="Proteomes" id="UP001597414">
    <property type="component" value="Unassembled WGS sequence"/>
</dbReference>
<comment type="caution">
    <text evidence="2">The sequence shown here is derived from an EMBL/GenBank/DDBJ whole genome shotgun (WGS) entry which is preliminary data.</text>
</comment>
<accession>A0ABW5BDU4</accession>
<evidence type="ECO:0000313" key="3">
    <source>
        <dbReference type="Proteomes" id="UP001597414"/>
    </source>
</evidence>
<dbReference type="PANTHER" id="PTHR43245:SF23">
    <property type="entry name" value="NAD(P)-BINDING DOMAIN-CONTAINING PROTEIN"/>
    <property type="match status" value="1"/>
</dbReference>